<proteinExistence type="predicted"/>
<dbReference type="Gene3D" id="3.50.50.60">
    <property type="entry name" value="FAD/NAD(P)-binding domain"/>
    <property type="match status" value="1"/>
</dbReference>
<comment type="caution">
    <text evidence="1">The sequence shown here is derived from an EMBL/GenBank/DDBJ whole genome shotgun (WGS) entry which is preliminary data.</text>
</comment>
<dbReference type="EMBL" id="BAAANN010000012">
    <property type="protein sequence ID" value="GAA1960682.1"/>
    <property type="molecule type" value="Genomic_DNA"/>
</dbReference>
<dbReference type="Gene3D" id="3.30.9.30">
    <property type="match status" value="1"/>
</dbReference>
<dbReference type="Proteomes" id="UP001501116">
    <property type="component" value="Unassembled WGS sequence"/>
</dbReference>
<sequence>MVTGSAARRYDLVVAFDGVRSPVGRRFLGSALTSSYSGSVVWRKMLARPDTVTNAALWHGDRSRAVSSRFRKR</sequence>
<protein>
    <submittedName>
        <fullName evidence="1">Uncharacterized protein</fullName>
    </submittedName>
</protein>
<organism evidence="1 2">
    <name type="scientific">Amycolatopsis minnesotensis</name>
    <dbReference type="NCBI Taxonomy" id="337894"/>
    <lineage>
        <taxon>Bacteria</taxon>
        <taxon>Bacillati</taxon>
        <taxon>Actinomycetota</taxon>
        <taxon>Actinomycetes</taxon>
        <taxon>Pseudonocardiales</taxon>
        <taxon>Pseudonocardiaceae</taxon>
        <taxon>Amycolatopsis</taxon>
    </lineage>
</organism>
<accession>A0ABP5CAF5</accession>
<dbReference type="InterPro" id="IPR036188">
    <property type="entry name" value="FAD/NAD-bd_sf"/>
</dbReference>
<evidence type="ECO:0000313" key="1">
    <source>
        <dbReference type="EMBL" id="GAA1960682.1"/>
    </source>
</evidence>
<evidence type="ECO:0000313" key="2">
    <source>
        <dbReference type="Proteomes" id="UP001501116"/>
    </source>
</evidence>
<keyword evidence="2" id="KW-1185">Reference proteome</keyword>
<gene>
    <name evidence="1" type="ORF">GCM10009754_34130</name>
</gene>
<reference evidence="2" key="1">
    <citation type="journal article" date="2019" name="Int. J. Syst. Evol. Microbiol.">
        <title>The Global Catalogue of Microorganisms (GCM) 10K type strain sequencing project: providing services to taxonomists for standard genome sequencing and annotation.</title>
        <authorList>
            <consortium name="The Broad Institute Genomics Platform"/>
            <consortium name="The Broad Institute Genome Sequencing Center for Infectious Disease"/>
            <person name="Wu L."/>
            <person name="Ma J."/>
        </authorList>
    </citation>
    <scope>NUCLEOTIDE SEQUENCE [LARGE SCALE GENOMIC DNA]</scope>
    <source>
        <strain evidence="2">JCM 14545</strain>
    </source>
</reference>
<name>A0ABP5CAF5_9PSEU</name>